<dbReference type="CDD" id="cd06225">
    <property type="entry name" value="HAMP"/>
    <property type="match status" value="1"/>
</dbReference>
<dbReference type="InterPro" id="IPR003660">
    <property type="entry name" value="HAMP_dom"/>
</dbReference>
<accession>A0A3B1AYS6</accession>
<dbReference type="Pfam" id="PF00015">
    <property type="entry name" value="MCPsignal"/>
    <property type="match status" value="1"/>
</dbReference>
<evidence type="ECO:0000256" key="7">
    <source>
        <dbReference type="ARBA" id="ARBA00029447"/>
    </source>
</evidence>
<dbReference type="InterPro" id="IPR004089">
    <property type="entry name" value="MCPsignal_dom"/>
</dbReference>
<dbReference type="Pfam" id="PF00672">
    <property type="entry name" value="HAMP"/>
    <property type="match status" value="1"/>
</dbReference>
<comment type="similarity">
    <text evidence="7">Belongs to the methyl-accepting chemotaxis (MCP) protein family.</text>
</comment>
<feature type="domain" description="HAMP" evidence="11">
    <location>
        <begin position="346"/>
        <end position="398"/>
    </location>
</feature>
<dbReference type="GO" id="GO:0006935">
    <property type="term" value="P:chemotaxis"/>
    <property type="evidence" value="ECO:0007669"/>
    <property type="project" value="InterPro"/>
</dbReference>
<keyword evidence="2" id="KW-0997">Cell inner membrane</keyword>
<reference evidence="12" key="1">
    <citation type="submission" date="2018-06" db="EMBL/GenBank/DDBJ databases">
        <authorList>
            <person name="Zhirakovskaya E."/>
        </authorList>
    </citation>
    <scope>NUCLEOTIDE SEQUENCE</scope>
</reference>
<feature type="transmembrane region" description="Helical" evidence="8">
    <location>
        <begin position="21"/>
        <end position="40"/>
    </location>
</feature>
<keyword evidence="2" id="KW-1003">Cell membrane</keyword>
<dbReference type="InterPro" id="IPR000727">
    <property type="entry name" value="T_SNARE_dom"/>
</dbReference>
<organism evidence="12">
    <name type="scientific">hydrothermal vent metagenome</name>
    <dbReference type="NCBI Taxonomy" id="652676"/>
    <lineage>
        <taxon>unclassified sequences</taxon>
        <taxon>metagenomes</taxon>
        <taxon>ecological metagenomes</taxon>
    </lineage>
</organism>
<dbReference type="InterPro" id="IPR004090">
    <property type="entry name" value="Chemotax_Me-accpt_rcpt"/>
</dbReference>
<gene>
    <name evidence="12" type="ORF">MNBD_GAMMA25-1692</name>
</gene>
<dbReference type="PROSITE" id="PS50111">
    <property type="entry name" value="CHEMOTAXIS_TRANSDUC_2"/>
    <property type="match status" value="1"/>
</dbReference>
<evidence type="ECO:0000259" key="9">
    <source>
        <dbReference type="PROSITE" id="PS50111"/>
    </source>
</evidence>
<dbReference type="GO" id="GO:0007165">
    <property type="term" value="P:signal transduction"/>
    <property type="evidence" value="ECO:0007669"/>
    <property type="project" value="UniProtKB-KW"/>
</dbReference>
<dbReference type="GO" id="GO:0005886">
    <property type="term" value="C:plasma membrane"/>
    <property type="evidence" value="ECO:0007669"/>
    <property type="project" value="UniProtKB-SubCell"/>
</dbReference>
<evidence type="ECO:0000259" key="10">
    <source>
        <dbReference type="PROSITE" id="PS50192"/>
    </source>
</evidence>
<feature type="domain" description="Methyl-accepting transducer" evidence="9">
    <location>
        <begin position="403"/>
        <end position="639"/>
    </location>
</feature>
<keyword evidence="3 8" id="KW-0812">Transmembrane</keyword>
<keyword evidence="4 8" id="KW-1133">Transmembrane helix</keyword>
<evidence type="ECO:0000256" key="8">
    <source>
        <dbReference type="SAM" id="Phobius"/>
    </source>
</evidence>
<evidence type="ECO:0000256" key="4">
    <source>
        <dbReference type="ARBA" id="ARBA00022989"/>
    </source>
</evidence>
<dbReference type="SMART" id="SM00283">
    <property type="entry name" value="MA"/>
    <property type="match status" value="1"/>
</dbReference>
<evidence type="ECO:0000256" key="6">
    <source>
        <dbReference type="ARBA" id="ARBA00023224"/>
    </source>
</evidence>
<dbReference type="FunFam" id="1.10.287.950:FF:000001">
    <property type="entry name" value="Methyl-accepting chemotaxis sensory transducer"/>
    <property type="match status" value="1"/>
</dbReference>
<dbReference type="GO" id="GO:0004888">
    <property type="term" value="F:transmembrane signaling receptor activity"/>
    <property type="evidence" value="ECO:0007669"/>
    <property type="project" value="InterPro"/>
</dbReference>
<dbReference type="EMBL" id="UOFY01000066">
    <property type="protein sequence ID" value="VAX11236.1"/>
    <property type="molecule type" value="Genomic_DNA"/>
</dbReference>
<dbReference type="AlphaFoldDB" id="A0A3B1AYS6"/>
<evidence type="ECO:0000256" key="5">
    <source>
        <dbReference type="ARBA" id="ARBA00023136"/>
    </source>
</evidence>
<feature type="transmembrane region" description="Helical" evidence="8">
    <location>
        <begin position="322"/>
        <end position="346"/>
    </location>
</feature>
<evidence type="ECO:0000313" key="12">
    <source>
        <dbReference type="EMBL" id="VAX11236.1"/>
    </source>
</evidence>
<dbReference type="PROSITE" id="PS50885">
    <property type="entry name" value="HAMP"/>
    <property type="match status" value="1"/>
</dbReference>
<dbReference type="SMART" id="SM00304">
    <property type="entry name" value="HAMP"/>
    <property type="match status" value="1"/>
</dbReference>
<protein>
    <submittedName>
        <fullName evidence="12">Methyl-accepting chemotaxis sensor/transducer protein</fullName>
    </submittedName>
</protein>
<dbReference type="PROSITE" id="PS50192">
    <property type="entry name" value="T_SNARE"/>
    <property type="match status" value="1"/>
</dbReference>
<dbReference type="PANTHER" id="PTHR32089:SF119">
    <property type="entry name" value="METHYL-ACCEPTING CHEMOTAXIS PROTEIN CTPL"/>
    <property type="match status" value="1"/>
</dbReference>
<dbReference type="CDD" id="cd11386">
    <property type="entry name" value="MCP_signal"/>
    <property type="match status" value="1"/>
</dbReference>
<dbReference type="PRINTS" id="PR00260">
    <property type="entry name" value="CHEMTRNSDUCR"/>
</dbReference>
<dbReference type="SUPFAM" id="SSF58104">
    <property type="entry name" value="Methyl-accepting chemotaxis protein (MCP) signaling domain"/>
    <property type="match status" value="1"/>
</dbReference>
<keyword evidence="5 8" id="KW-0472">Membrane</keyword>
<proteinExistence type="inferred from homology"/>
<evidence type="ECO:0000256" key="1">
    <source>
        <dbReference type="ARBA" id="ARBA00004429"/>
    </source>
</evidence>
<evidence type="ECO:0000259" key="11">
    <source>
        <dbReference type="PROSITE" id="PS50885"/>
    </source>
</evidence>
<sequence>MRSLFSPAIFLMNRLRYPIKFGMILIIVMIPLLMLSLNLISSIHNEVSTLENKQIGLTYIAGIRQPVEHIQQHRGMTAAYLGGSTEFRDRILQKRKIIDKKLAELKTLDKKFGSQFGSADTINKLMQQWDSIKATTMKMNTAGAIKMHSVMIASMLNLMGQIADRSKISMSPEIDSKYISDAIVTQLPQVLENMGQARAVGSGVAAKGRFPGQKTYVKLAVLSHNITSLSKNLSKGLEIAFDQNGTLAKKLGTQVNDNHRAINEIQTLLNKKLLNADAISIDSKTVFNTATQAISGSYKLYDSLVPALDTLYLDRIHADNQALYVTITVVIAVLLLITYLFTGFYFSVHQSIEQISEATDRLSDGDLTVLINLDSRDEMSRIASRFNAMTEKFNALIQQIISSSGQLATASEEVSSVATESASNVERQRHETDQVATAINEMTATVQEVANNASNAAGAAANADNETRGGKAVVENTSKVIAELAHEIENAAEVIKGVEQDSETIGGVLDVIKGIAEQTNLLALNAAIEAARAGEQGRGFAVVADEVRTLASRTQESASEIESMIDKLQAGSHDAVKVMEKSRERAQTGVEQANEAAQSLDAINRAVSTITEMNTQIASAAEEQSAVSEEINKNVSSISQISEQTASGSEQTTNAANELAKLASDLQNLVSQFKIHA</sequence>
<dbReference type="Gene3D" id="1.10.287.950">
    <property type="entry name" value="Methyl-accepting chemotaxis protein"/>
    <property type="match status" value="1"/>
</dbReference>
<keyword evidence="6" id="KW-0807">Transducer</keyword>
<evidence type="ECO:0000256" key="2">
    <source>
        <dbReference type="ARBA" id="ARBA00022519"/>
    </source>
</evidence>
<name>A0A3B1AYS6_9ZZZZ</name>
<comment type="subcellular location">
    <subcellularLocation>
        <location evidence="1">Cell inner membrane</location>
        <topology evidence="1">Multi-pass membrane protein</topology>
    </subcellularLocation>
</comment>
<dbReference type="PANTHER" id="PTHR32089">
    <property type="entry name" value="METHYL-ACCEPTING CHEMOTAXIS PROTEIN MCPB"/>
    <property type="match status" value="1"/>
</dbReference>
<feature type="domain" description="T-SNARE coiled-coil homology" evidence="10">
    <location>
        <begin position="590"/>
        <end position="639"/>
    </location>
</feature>
<evidence type="ECO:0000256" key="3">
    <source>
        <dbReference type="ARBA" id="ARBA00022692"/>
    </source>
</evidence>